<feature type="compositionally biased region" description="Low complexity" evidence="1">
    <location>
        <begin position="605"/>
        <end position="617"/>
    </location>
</feature>
<evidence type="ECO:0000313" key="3">
    <source>
        <dbReference type="EMBL" id="GGU52862.1"/>
    </source>
</evidence>
<evidence type="ECO:0000313" key="4">
    <source>
        <dbReference type="Proteomes" id="UP000649573"/>
    </source>
</evidence>
<feature type="region of interest" description="Disordered" evidence="1">
    <location>
        <begin position="600"/>
        <end position="622"/>
    </location>
</feature>
<dbReference type="Gene3D" id="2.130.10.10">
    <property type="entry name" value="YVTN repeat-like/Quinoprotein amine dehydrogenase"/>
    <property type="match status" value="3"/>
</dbReference>
<dbReference type="SUPFAM" id="SSF110296">
    <property type="entry name" value="Oligoxyloglucan reducing end-specific cellobiohydrolase"/>
    <property type="match status" value="2"/>
</dbReference>
<proteinExistence type="predicted"/>
<feature type="chain" id="PRO_5046377275" description="Exo-alpha-sialidase" evidence="2">
    <location>
        <begin position="21"/>
        <end position="649"/>
    </location>
</feature>
<keyword evidence="4" id="KW-1185">Reference proteome</keyword>
<reference evidence="4" key="1">
    <citation type="journal article" date="2019" name="Int. J. Syst. Evol. Microbiol.">
        <title>The Global Catalogue of Microorganisms (GCM) 10K type strain sequencing project: providing services to taxonomists for standard genome sequencing and annotation.</title>
        <authorList>
            <consortium name="The Broad Institute Genomics Platform"/>
            <consortium name="The Broad Institute Genome Sequencing Center for Infectious Disease"/>
            <person name="Wu L."/>
            <person name="Ma J."/>
        </authorList>
    </citation>
    <scope>NUCLEOTIDE SEQUENCE [LARGE SCALE GENOMIC DNA]</scope>
    <source>
        <strain evidence="4">JCM 3296</strain>
    </source>
</reference>
<dbReference type="Proteomes" id="UP000649573">
    <property type="component" value="Unassembled WGS sequence"/>
</dbReference>
<feature type="signal peptide" evidence="2">
    <location>
        <begin position="1"/>
        <end position="20"/>
    </location>
</feature>
<dbReference type="InterPro" id="IPR015943">
    <property type="entry name" value="WD40/YVTN_repeat-like_dom_sf"/>
</dbReference>
<comment type="caution">
    <text evidence="3">The sequence shown here is derived from an EMBL/GenBank/DDBJ whole genome shotgun (WGS) entry which is preliminary data.</text>
</comment>
<protein>
    <recommendedName>
        <fullName evidence="5">Exo-alpha-sialidase</fullName>
    </recommendedName>
</protein>
<evidence type="ECO:0000256" key="2">
    <source>
        <dbReference type="SAM" id="SignalP"/>
    </source>
</evidence>
<name>A0ABQ2UUS4_9PSEU</name>
<evidence type="ECO:0000256" key="1">
    <source>
        <dbReference type="SAM" id="MobiDB-lite"/>
    </source>
</evidence>
<dbReference type="EMBL" id="BMRE01000025">
    <property type="protein sequence ID" value="GGU52862.1"/>
    <property type="molecule type" value="Genomic_DNA"/>
</dbReference>
<accession>A0ABQ2UUS4</accession>
<sequence>MRFVITLLAALLAVTPAAQAGPSTRWENIGPNGAGGYLAFAGNVVYVLPGAGRQVFRSADRGRSWRQGRQFPEMRGAALAADPSRPDTVLVAGYEGGGGAGSVLRSVDGGLSFSVALRTPSEVQDVAFGGGFSYAASAEGVYRSVGGLGWSLLPGSPPSAEDVQVVGSNLVVAAGGVVHVLRAGKWSVSDVPADKISSRGDVVVARKFSGGVHLSADRGATWRPVSGPWTSSWILYGGITANGWIQVQTLDGHFISADQGATWKRTDAVAKVDVYTETGSFPDLPDWQWVYGSGGVYATADHEHFKRVGVPGAHVLSLVESGRSLIAGTMQGSYRTDLPVAAQEWDFDGTAPPAIGNRIGALAARDGVVLRGRNGYRGSQDTIFVERSPDGGRTWVTTAEMPGNTRSLVFDPVLPSRVFLGAYLINAFYVSVDGGLSFVQRVHAPLRGIRTIAADPSGIWLADAGGLYRSSDAGVTLKQVLPGRMNSVLVDPRDPRHVVAVGQNSVFVSFDGAAFTEVSVPAEQLSAIAAGPGGAVPGLALGQGRAAVGQRRPFVDRARRSGRGDTPGFLGWPNALRRHGERIRAQAFAGLACRAWTRDSCGCGSSPTTTSRTSRPNPARRPTRWAARAAGWATSACARHLSARRPRSW</sequence>
<gene>
    <name evidence="3" type="ORF">GCM10010178_51980</name>
</gene>
<evidence type="ECO:0008006" key="5">
    <source>
        <dbReference type="Google" id="ProtNLM"/>
    </source>
</evidence>
<keyword evidence="2" id="KW-0732">Signal</keyword>
<organism evidence="3 4">
    <name type="scientific">Lentzea flava</name>
    <dbReference type="NCBI Taxonomy" id="103732"/>
    <lineage>
        <taxon>Bacteria</taxon>
        <taxon>Bacillati</taxon>
        <taxon>Actinomycetota</taxon>
        <taxon>Actinomycetes</taxon>
        <taxon>Pseudonocardiales</taxon>
        <taxon>Pseudonocardiaceae</taxon>
        <taxon>Lentzea</taxon>
    </lineage>
</organism>